<comment type="similarity">
    <text evidence="1">Belongs to the LysR transcriptional regulatory family.</text>
</comment>
<dbReference type="HOGENOM" id="CLU_039613_6_1_7"/>
<dbReference type="Pfam" id="PF03466">
    <property type="entry name" value="LysR_substrate"/>
    <property type="match status" value="1"/>
</dbReference>
<gene>
    <name evidence="6" type="ordered locus">DP0725</name>
</gene>
<dbReference type="AlphaFoldDB" id="Q6AQB9"/>
<dbReference type="CDD" id="cd08430">
    <property type="entry name" value="PBP2_IlvY"/>
    <property type="match status" value="1"/>
</dbReference>
<feature type="domain" description="HTH lysR-type" evidence="5">
    <location>
        <begin position="1"/>
        <end position="58"/>
    </location>
</feature>
<dbReference type="PANTHER" id="PTHR30126">
    <property type="entry name" value="HTH-TYPE TRANSCRIPTIONAL REGULATOR"/>
    <property type="match status" value="1"/>
</dbReference>
<dbReference type="STRING" id="177439.DP0725"/>
<dbReference type="KEGG" id="dps:DP0725"/>
<evidence type="ECO:0000313" key="6">
    <source>
        <dbReference type="EMBL" id="CAG35454.1"/>
    </source>
</evidence>
<dbReference type="RefSeq" id="WP_011187970.1">
    <property type="nucleotide sequence ID" value="NC_006138.1"/>
</dbReference>
<protein>
    <submittedName>
        <fullName evidence="6">Probable transcriptional activator protein (IlvY)</fullName>
    </submittedName>
</protein>
<keyword evidence="4" id="KW-0804">Transcription</keyword>
<evidence type="ECO:0000259" key="5">
    <source>
        <dbReference type="PROSITE" id="PS50931"/>
    </source>
</evidence>
<dbReference type="Pfam" id="PF00126">
    <property type="entry name" value="HTH_1"/>
    <property type="match status" value="1"/>
</dbReference>
<dbReference type="PROSITE" id="PS50931">
    <property type="entry name" value="HTH_LYSR"/>
    <property type="match status" value="1"/>
</dbReference>
<keyword evidence="2" id="KW-0805">Transcription regulation</keyword>
<dbReference type="InterPro" id="IPR036388">
    <property type="entry name" value="WH-like_DNA-bd_sf"/>
</dbReference>
<dbReference type="PANTHER" id="PTHR30126:SF81">
    <property type="entry name" value="HTH-TYPE TRANSCRIPTIONAL REGULATOR ILVY"/>
    <property type="match status" value="1"/>
</dbReference>
<dbReference type="InterPro" id="IPR036390">
    <property type="entry name" value="WH_DNA-bd_sf"/>
</dbReference>
<evidence type="ECO:0000256" key="4">
    <source>
        <dbReference type="ARBA" id="ARBA00023163"/>
    </source>
</evidence>
<sequence length="303" mass="34201">MNIRELKLFRHLSHSLHFGKTSRECHITPSGLTRTIQRLEGEIGQPLFQRDNRSVQLTAAGFTFCSYCDETIERWNDLQNHLTGQTSLKGEISLYCSVTAVLSILPTIFRRFKNEHPEVRIRIETGDAAEAQQKINAKEADISIIALPDKQPENLKFIEFLQTPLIFILPNQFTEAIIVGEEGIDWQKTPIIMPNRGLSRQRTDKWFAEKNIHPNIYSQVAGNEAIIAMVSMGCGAGVVPQLVMEKSPLASQVTVTEVYPRLTPFSVGACVTTKKLKEPIVDAFWQVASLYRQNMPLSYGWGN</sequence>
<dbReference type="Gene3D" id="3.40.190.290">
    <property type="match status" value="1"/>
</dbReference>
<dbReference type="GO" id="GO:0003700">
    <property type="term" value="F:DNA-binding transcription factor activity"/>
    <property type="evidence" value="ECO:0007669"/>
    <property type="project" value="InterPro"/>
</dbReference>
<accession>Q6AQB9</accession>
<name>Q6AQB9_DESPS</name>
<dbReference type="NCBIfam" id="NF008722">
    <property type="entry name" value="PRK11716.1"/>
    <property type="match status" value="1"/>
</dbReference>
<dbReference type="Proteomes" id="UP000000602">
    <property type="component" value="Chromosome"/>
</dbReference>
<keyword evidence="7" id="KW-1185">Reference proteome</keyword>
<proteinExistence type="inferred from homology"/>
<dbReference type="GO" id="GO:0000976">
    <property type="term" value="F:transcription cis-regulatory region binding"/>
    <property type="evidence" value="ECO:0007669"/>
    <property type="project" value="TreeGrafter"/>
</dbReference>
<keyword evidence="3" id="KW-0238">DNA-binding</keyword>
<dbReference type="EMBL" id="CR522870">
    <property type="protein sequence ID" value="CAG35454.1"/>
    <property type="molecule type" value="Genomic_DNA"/>
</dbReference>
<dbReference type="Gene3D" id="1.10.10.10">
    <property type="entry name" value="Winged helix-like DNA-binding domain superfamily/Winged helix DNA-binding domain"/>
    <property type="match status" value="1"/>
</dbReference>
<dbReference type="InterPro" id="IPR037404">
    <property type="entry name" value="IlvY_PBP2"/>
</dbReference>
<dbReference type="SUPFAM" id="SSF53850">
    <property type="entry name" value="Periplasmic binding protein-like II"/>
    <property type="match status" value="1"/>
</dbReference>
<dbReference type="InterPro" id="IPR000847">
    <property type="entry name" value="LysR_HTH_N"/>
</dbReference>
<organism evidence="6 7">
    <name type="scientific">Desulfotalea psychrophila (strain LSv54 / DSM 12343)</name>
    <dbReference type="NCBI Taxonomy" id="177439"/>
    <lineage>
        <taxon>Bacteria</taxon>
        <taxon>Pseudomonadati</taxon>
        <taxon>Thermodesulfobacteriota</taxon>
        <taxon>Desulfobulbia</taxon>
        <taxon>Desulfobulbales</taxon>
        <taxon>Desulfocapsaceae</taxon>
        <taxon>Desulfotalea</taxon>
    </lineage>
</organism>
<evidence type="ECO:0000313" key="7">
    <source>
        <dbReference type="Proteomes" id="UP000000602"/>
    </source>
</evidence>
<dbReference type="SUPFAM" id="SSF46785">
    <property type="entry name" value="Winged helix' DNA-binding domain"/>
    <property type="match status" value="1"/>
</dbReference>
<evidence type="ECO:0000256" key="1">
    <source>
        <dbReference type="ARBA" id="ARBA00009437"/>
    </source>
</evidence>
<dbReference type="eggNOG" id="COG0583">
    <property type="taxonomic scope" value="Bacteria"/>
</dbReference>
<evidence type="ECO:0000256" key="3">
    <source>
        <dbReference type="ARBA" id="ARBA00023125"/>
    </source>
</evidence>
<dbReference type="OrthoDB" id="5317428at2"/>
<reference evidence="7" key="1">
    <citation type="journal article" date="2004" name="Environ. Microbiol.">
        <title>The genome of Desulfotalea psychrophila, a sulfate-reducing bacterium from permanently cold Arctic sediments.</title>
        <authorList>
            <person name="Rabus R."/>
            <person name="Ruepp A."/>
            <person name="Frickey T."/>
            <person name="Rattei T."/>
            <person name="Fartmann B."/>
            <person name="Stark M."/>
            <person name="Bauer M."/>
            <person name="Zibat A."/>
            <person name="Lombardot T."/>
            <person name="Becker I."/>
            <person name="Amann J."/>
            <person name="Gellner K."/>
            <person name="Teeling H."/>
            <person name="Leuschner W.D."/>
            <person name="Gloeckner F.-O."/>
            <person name="Lupas A.N."/>
            <person name="Amann R."/>
            <person name="Klenk H.-P."/>
        </authorList>
    </citation>
    <scope>NUCLEOTIDE SEQUENCE [LARGE SCALE GENOMIC DNA]</scope>
    <source>
        <strain evidence="7">DSM 12343 / LSv54</strain>
    </source>
</reference>
<evidence type="ECO:0000256" key="2">
    <source>
        <dbReference type="ARBA" id="ARBA00023015"/>
    </source>
</evidence>
<dbReference type="InterPro" id="IPR005119">
    <property type="entry name" value="LysR_subst-bd"/>
</dbReference>